<feature type="compositionally biased region" description="Polar residues" evidence="1">
    <location>
        <begin position="151"/>
        <end position="163"/>
    </location>
</feature>
<evidence type="ECO:0000313" key="4">
    <source>
        <dbReference type="Proteomes" id="UP000184330"/>
    </source>
</evidence>
<feature type="compositionally biased region" description="Basic and acidic residues" evidence="1">
    <location>
        <begin position="384"/>
        <end position="396"/>
    </location>
</feature>
<dbReference type="EMBL" id="FJOG01000017">
    <property type="protein sequence ID" value="CZR60823.1"/>
    <property type="molecule type" value="Genomic_DNA"/>
</dbReference>
<dbReference type="OrthoDB" id="4207724at2759"/>
<reference evidence="3 4" key="1">
    <citation type="submission" date="2016-03" db="EMBL/GenBank/DDBJ databases">
        <authorList>
            <person name="Ploux O."/>
        </authorList>
    </citation>
    <scope>NUCLEOTIDE SEQUENCE [LARGE SCALE GENOMIC DNA]</scope>
    <source>
        <strain evidence="3 4">UAMH 11012</strain>
    </source>
</reference>
<accession>A0A1L7X727</accession>
<evidence type="ECO:0000256" key="2">
    <source>
        <dbReference type="SAM" id="Phobius"/>
    </source>
</evidence>
<keyword evidence="2" id="KW-0812">Transmembrane</keyword>
<keyword evidence="4" id="KW-1185">Reference proteome</keyword>
<feature type="compositionally biased region" description="Basic and acidic residues" evidence="1">
    <location>
        <begin position="229"/>
        <end position="275"/>
    </location>
</feature>
<feature type="compositionally biased region" description="Polar residues" evidence="1">
    <location>
        <begin position="209"/>
        <end position="222"/>
    </location>
</feature>
<dbReference type="AlphaFoldDB" id="A0A1L7X727"/>
<dbReference type="Proteomes" id="UP000184330">
    <property type="component" value="Unassembled WGS sequence"/>
</dbReference>
<feature type="compositionally biased region" description="Polar residues" evidence="1">
    <location>
        <begin position="118"/>
        <end position="132"/>
    </location>
</feature>
<feature type="region of interest" description="Disordered" evidence="1">
    <location>
        <begin position="29"/>
        <end position="310"/>
    </location>
</feature>
<evidence type="ECO:0000256" key="1">
    <source>
        <dbReference type="SAM" id="MobiDB-lite"/>
    </source>
</evidence>
<organism evidence="3 4">
    <name type="scientific">Phialocephala subalpina</name>
    <dbReference type="NCBI Taxonomy" id="576137"/>
    <lineage>
        <taxon>Eukaryota</taxon>
        <taxon>Fungi</taxon>
        <taxon>Dikarya</taxon>
        <taxon>Ascomycota</taxon>
        <taxon>Pezizomycotina</taxon>
        <taxon>Leotiomycetes</taxon>
        <taxon>Helotiales</taxon>
        <taxon>Mollisiaceae</taxon>
        <taxon>Phialocephala</taxon>
        <taxon>Phialocephala fortinii species complex</taxon>
    </lineage>
</organism>
<feature type="region of interest" description="Disordered" evidence="1">
    <location>
        <begin position="362"/>
        <end position="439"/>
    </location>
</feature>
<feature type="compositionally biased region" description="Basic and acidic residues" evidence="1">
    <location>
        <begin position="417"/>
        <end position="430"/>
    </location>
</feature>
<keyword evidence="2" id="KW-1133">Transmembrane helix</keyword>
<gene>
    <name evidence="3" type="ORF">PAC_10719</name>
</gene>
<sequence length="439" mass="47547">MPTATTIGGWAVILALAGTFYFVNNQRKNKHRRAVEVKPSTRAVETKKDQKAKKVRKDGGQSSGDQAVKPSQKPQKKKAQSQNKPAVEEAVTTALESKDTSREENDNDAREFARLMSNAKSGTLSAPKSQGASRPKSVKQGRAQDKPVVESSDNATAPSSTTGGDADDDESPLNSPDFGATNAKEPTSSGDVSDMLEPATGGPSILRLTESTKTSAPKTQKPQAIFEPAETKKQRQNRKKAEEKKAAREAEEKERQVLLEKQRRTAREAEGRAAKDGSAFMASQAPSKSVWTAPPEVNGSNGTNGAPAKPVELLDTYEPNVKVTTKPAEKVYSESEEAGSQLAKDYAHMTEDEQIRFAVEDSAAWQTVKTKEKRKKKAGGKSSDGSKDSASEKDEYGVPPVSAPTVPGKKWSQDQVFVKEGEVVEQRKEDIEDSEWEVA</sequence>
<evidence type="ECO:0000313" key="3">
    <source>
        <dbReference type="EMBL" id="CZR60823.1"/>
    </source>
</evidence>
<protein>
    <submittedName>
        <fullName evidence="3">Uncharacterized protein</fullName>
    </submittedName>
</protein>
<proteinExistence type="predicted"/>
<name>A0A1L7X727_9HELO</name>
<feature type="transmembrane region" description="Helical" evidence="2">
    <location>
        <begin position="6"/>
        <end position="23"/>
    </location>
</feature>
<feature type="compositionally biased region" description="Basic and acidic residues" evidence="1">
    <location>
        <begin position="96"/>
        <end position="113"/>
    </location>
</feature>
<keyword evidence="2" id="KW-0472">Membrane</keyword>